<dbReference type="Proteomes" id="UP000265703">
    <property type="component" value="Unassembled WGS sequence"/>
</dbReference>
<comment type="caution">
    <text evidence="1">The sequence shown here is derived from an EMBL/GenBank/DDBJ whole genome shotgun (WGS) entry which is preliminary data.</text>
</comment>
<evidence type="ECO:0000313" key="2">
    <source>
        <dbReference type="Proteomes" id="UP000265703"/>
    </source>
</evidence>
<organism evidence="1 2">
    <name type="scientific">Glomus cerebriforme</name>
    <dbReference type="NCBI Taxonomy" id="658196"/>
    <lineage>
        <taxon>Eukaryota</taxon>
        <taxon>Fungi</taxon>
        <taxon>Fungi incertae sedis</taxon>
        <taxon>Mucoromycota</taxon>
        <taxon>Glomeromycotina</taxon>
        <taxon>Glomeromycetes</taxon>
        <taxon>Glomerales</taxon>
        <taxon>Glomeraceae</taxon>
        <taxon>Glomus</taxon>
    </lineage>
</organism>
<dbReference type="OrthoDB" id="2362724at2759"/>
<sequence length="226" mass="24978">MSNIPDKHDVMIMLYIHPAEIKNLHISNGSDVISSGKLRDPEKPGALWFNTFLKKDEFLPKIGKLLLPSSLHNLGSVFAVAIHCVKNLSKAGTISDEALRHSSDNHASPSKRYIIGKEENHIIRQMHSSSSMKTDCKEIKENISIEASIDTCADVNCIIQKHIGELGIIYHSESNSIATYDATYSTIEKVNLHISFNDSKNHKSTPVEFIVLGPDWPGPDLILGGP</sequence>
<reference evidence="1 2" key="1">
    <citation type="submission" date="2018-06" db="EMBL/GenBank/DDBJ databases">
        <title>Comparative genomics reveals the genomic features of Rhizophagus irregularis, R. cerebriforme, R. diaphanum and Gigaspora rosea, and their symbiotic lifestyle signature.</title>
        <authorList>
            <person name="Morin E."/>
            <person name="San Clemente H."/>
            <person name="Chen E.C.H."/>
            <person name="De La Providencia I."/>
            <person name="Hainaut M."/>
            <person name="Kuo A."/>
            <person name="Kohler A."/>
            <person name="Murat C."/>
            <person name="Tang N."/>
            <person name="Roy S."/>
            <person name="Loubradou J."/>
            <person name="Henrissat B."/>
            <person name="Grigoriev I.V."/>
            <person name="Corradi N."/>
            <person name="Roux C."/>
            <person name="Martin F.M."/>
        </authorList>
    </citation>
    <scope>NUCLEOTIDE SEQUENCE [LARGE SCALE GENOMIC DNA]</scope>
    <source>
        <strain evidence="1 2">DAOM 227022</strain>
    </source>
</reference>
<dbReference type="AlphaFoldDB" id="A0A397S031"/>
<accession>A0A397S031</accession>
<keyword evidence="2" id="KW-1185">Reference proteome</keyword>
<proteinExistence type="predicted"/>
<gene>
    <name evidence="1" type="ORF">C1645_839798</name>
</gene>
<evidence type="ECO:0000313" key="1">
    <source>
        <dbReference type="EMBL" id="RIA79840.1"/>
    </source>
</evidence>
<dbReference type="EMBL" id="QKYT01001124">
    <property type="protein sequence ID" value="RIA79840.1"/>
    <property type="molecule type" value="Genomic_DNA"/>
</dbReference>
<name>A0A397S031_9GLOM</name>
<protein>
    <submittedName>
        <fullName evidence="1">Uncharacterized protein</fullName>
    </submittedName>
</protein>